<proteinExistence type="predicted"/>
<dbReference type="PANTHER" id="PTHR31973:SF187">
    <property type="entry name" value="MUTATOR TRANSPOSASE MUDRA PROTEIN"/>
    <property type="match status" value="1"/>
</dbReference>
<evidence type="ECO:0000259" key="2">
    <source>
        <dbReference type="Pfam" id="PF13976"/>
    </source>
</evidence>
<accession>A0A699GGZ5</accession>
<sequence>MTGNISYLSDFKEINRGYVAFGRNLKGSKITGRCVTRKHCSFTDTECVVLSPDFKLPDENHVLLRVPREHNMYNVDLKNVFLLGDLTCLFAKATLDEYNHWHRRLGYINFKTINKLVKGNLVRGLPSKVFEKNHTCVACKKGKQHRASTYIDLFSIKVNYGDSFTPKGGREYILDTYYNGPRDGVLTDDNMPTSPMDIEGPSEIPWLERKDCREDIGCGSSKCKETKVEASDNVTEYYDPFEDLDDILGQYSNEEHFKMNNDSDGFVDEQSMIEDVPKDIHPFKNDLEMNDTLVRIGDIEQSLVDVSEAYLDVIDLDSFSSDLDDGIDIERRKILRELRKQGKSIDRGMFDFFASNDGPIIKERQDNGNPSGNLLTCGKIARHNQKGDKAKGKMGPYPGQLLTAVDVDANNVIYLVTYVVVEIETKSSWCWFLKLLRLDLDSAKNSNFTFIFDSQKVNYKQSLATLRSKVKGLEFERERLKTSKTKLIQEVDGLRQDRAAVVQLFSMVCAALEEVATLKEPFKLKKMPGYRSFSKKEFDRADNDLANASYPFLAEVTTCPYAPLEVLLSKKLKSLRVKPISSNHGDICDLRYRSSSMILYCGALTRSFLVLYGSLGSIPNSRTSTKTSLDSREKVIEVLLDHWLSCFEQSFGRPANNASYSASLLVFQIRISFPSGLTNIKPAPDPSELEALSVYSFHMFSDSASSSFDAGFLAPTSLLSSEDVTTKKSASTFPLTELRPLNLMLFLPNSMAHLDFKRNRFNAAKFLLRLCISLTVFSGFRSEIAFTLKRLALIPCLVMRCLRNSPSLMPKEHFLGLRFMLITQSLSKPRTPYFRGVSLSFFFRSSTLLGLYVENAVPISLEVWNFMALWIVDNTISIFCIAVLLSSRLCRELDLTMTKFKVTVLVKGLSPIVIFRGTSPRGQDFSPEGDYLLRCSKADDLRMRRSTLAVEADRSHLSLGGLQEVGEGLLYGFHCIFTLFLKASTFGFSFNPASIPVQSRDSRTSKVASTKAELITGLRLAEVESWLASSVFSGVLAVKVETVISGSLPTLGLGIGVSVEKPWWG</sequence>
<dbReference type="InterPro" id="IPR025724">
    <property type="entry name" value="GAG-pre-integrase_dom"/>
</dbReference>
<protein>
    <recommendedName>
        <fullName evidence="2">GAG-pre-integrase domain-containing protein</fullName>
    </recommendedName>
</protein>
<comment type="caution">
    <text evidence="3">The sequence shown here is derived from an EMBL/GenBank/DDBJ whole genome shotgun (WGS) entry which is preliminary data.</text>
</comment>
<dbReference type="EMBL" id="BKCJ010000028">
    <property type="protein sequence ID" value="GEU28900.1"/>
    <property type="molecule type" value="Genomic_DNA"/>
</dbReference>
<reference evidence="3" key="1">
    <citation type="journal article" date="2019" name="Sci. Rep.">
        <title>Draft genome of Tanacetum cinerariifolium, the natural source of mosquito coil.</title>
        <authorList>
            <person name="Yamashiro T."/>
            <person name="Shiraishi A."/>
            <person name="Satake H."/>
            <person name="Nakayama K."/>
        </authorList>
    </citation>
    <scope>NUCLEOTIDE SEQUENCE</scope>
</reference>
<feature type="coiled-coil region" evidence="1">
    <location>
        <begin position="463"/>
        <end position="497"/>
    </location>
</feature>
<evidence type="ECO:0000256" key="1">
    <source>
        <dbReference type="SAM" id="Coils"/>
    </source>
</evidence>
<gene>
    <name evidence="3" type="ORF">Tci_000878</name>
</gene>
<name>A0A699GGZ5_TANCI</name>
<dbReference type="Pfam" id="PF13976">
    <property type="entry name" value="gag_pre-integrs"/>
    <property type="match status" value="1"/>
</dbReference>
<feature type="domain" description="GAG-pre-integrase" evidence="2">
    <location>
        <begin position="87"/>
        <end position="144"/>
    </location>
</feature>
<evidence type="ECO:0000313" key="3">
    <source>
        <dbReference type="EMBL" id="GEU28900.1"/>
    </source>
</evidence>
<dbReference type="AlphaFoldDB" id="A0A699GGZ5"/>
<keyword evidence="1" id="KW-0175">Coiled coil</keyword>
<dbReference type="PANTHER" id="PTHR31973">
    <property type="entry name" value="POLYPROTEIN, PUTATIVE-RELATED"/>
    <property type="match status" value="1"/>
</dbReference>
<organism evidence="3">
    <name type="scientific">Tanacetum cinerariifolium</name>
    <name type="common">Dalmatian daisy</name>
    <name type="synonym">Chrysanthemum cinerariifolium</name>
    <dbReference type="NCBI Taxonomy" id="118510"/>
    <lineage>
        <taxon>Eukaryota</taxon>
        <taxon>Viridiplantae</taxon>
        <taxon>Streptophyta</taxon>
        <taxon>Embryophyta</taxon>
        <taxon>Tracheophyta</taxon>
        <taxon>Spermatophyta</taxon>
        <taxon>Magnoliopsida</taxon>
        <taxon>eudicotyledons</taxon>
        <taxon>Gunneridae</taxon>
        <taxon>Pentapetalae</taxon>
        <taxon>asterids</taxon>
        <taxon>campanulids</taxon>
        <taxon>Asterales</taxon>
        <taxon>Asteraceae</taxon>
        <taxon>Asteroideae</taxon>
        <taxon>Anthemideae</taxon>
        <taxon>Anthemidinae</taxon>
        <taxon>Tanacetum</taxon>
    </lineage>
</organism>